<keyword evidence="2" id="KW-1185">Reference proteome</keyword>
<proteinExistence type="predicted"/>
<name>A0A803PD60_CANSA</name>
<protein>
    <recommendedName>
        <fullName evidence="3">DUF4283 domain-containing protein</fullName>
    </recommendedName>
</protein>
<dbReference type="Proteomes" id="UP000596661">
    <property type="component" value="Chromosome 4"/>
</dbReference>
<reference evidence="1" key="1">
    <citation type="submission" date="2018-11" db="EMBL/GenBank/DDBJ databases">
        <authorList>
            <person name="Grassa J C."/>
        </authorList>
    </citation>
    <scope>NUCLEOTIDE SEQUENCE [LARGE SCALE GENOMIC DNA]</scope>
</reference>
<dbReference type="PANTHER" id="PTHR31286:SF180">
    <property type="entry name" value="OS10G0362600 PROTEIN"/>
    <property type="match status" value="1"/>
</dbReference>
<evidence type="ECO:0000313" key="2">
    <source>
        <dbReference type="Proteomes" id="UP000596661"/>
    </source>
</evidence>
<accession>A0A803PD60</accession>
<dbReference type="Gramene" id="evm.model.04.1457">
    <property type="protein sequence ID" value="cds.evm.model.04.1457"/>
    <property type="gene ID" value="evm.TU.04.1457"/>
</dbReference>
<reference evidence="1" key="2">
    <citation type="submission" date="2021-03" db="UniProtKB">
        <authorList>
            <consortium name="EnsemblPlants"/>
        </authorList>
    </citation>
    <scope>IDENTIFICATION</scope>
</reference>
<dbReference type="InterPro" id="IPR040256">
    <property type="entry name" value="At4g02000-like"/>
</dbReference>
<dbReference type="AlphaFoldDB" id="A0A803PD60"/>
<sequence>MDDLAYSLSVALSLTDVECTMHTLHDPTPSNVSDPNAPAIYIFLVAKLHTIKSFNKKVFMEKMDWSNISHFPVTIIERTKGLFLVEFGCVGDRRRVLLQQPWTYMRQAILMDIPNSLDALNGDTLIKLPLWVQVHNTSFLKKSEQLDVALPLPMGIPINFFGINKVVWLELKYENIPDICFFCGCMGHTYNNGCMEYMKACDETPLPLYLKYDSKAITGKVKVLANPLLSCPEQINFANPPIATLMTSNPARNVCVSLPETISSLPP</sequence>
<dbReference type="EnsemblPlants" id="evm.model.04.1457">
    <property type="protein sequence ID" value="cds.evm.model.04.1457"/>
    <property type="gene ID" value="evm.TU.04.1457"/>
</dbReference>
<dbReference type="PANTHER" id="PTHR31286">
    <property type="entry name" value="GLYCINE-RICH CELL WALL STRUCTURAL PROTEIN 1.8-LIKE"/>
    <property type="match status" value="1"/>
</dbReference>
<evidence type="ECO:0008006" key="3">
    <source>
        <dbReference type="Google" id="ProtNLM"/>
    </source>
</evidence>
<organism evidence="1 2">
    <name type="scientific">Cannabis sativa</name>
    <name type="common">Hemp</name>
    <name type="synonym">Marijuana</name>
    <dbReference type="NCBI Taxonomy" id="3483"/>
    <lineage>
        <taxon>Eukaryota</taxon>
        <taxon>Viridiplantae</taxon>
        <taxon>Streptophyta</taxon>
        <taxon>Embryophyta</taxon>
        <taxon>Tracheophyta</taxon>
        <taxon>Spermatophyta</taxon>
        <taxon>Magnoliopsida</taxon>
        <taxon>eudicotyledons</taxon>
        <taxon>Gunneridae</taxon>
        <taxon>Pentapetalae</taxon>
        <taxon>rosids</taxon>
        <taxon>fabids</taxon>
        <taxon>Rosales</taxon>
        <taxon>Cannabaceae</taxon>
        <taxon>Cannabis</taxon>
    </lineage>
</organism>
<dbReference type="EMBL" id="UZAU01000389">
    <property type="status" value="NOT_ANNOTATED_CDS"/>
    <property type="molecule type" value="Genomic_DNA"/>
</dbReference>
<evidence type="ECO:0000313" key="1">
    <source>
        <dbReference type="EnsemblPlants" id="cds.evm.model.04.1457"/>
    </source>
</evidence>